<keyword evidence="2" id="KW-1185">Reference proteome</keyword>
<evidence type="ECO:0000313" key="1">
    <source>
        <dbReference type="EMBL" id="MBT1695985.1"/>
    </source>
</evidence>
<dbReference type="AlphaFoldDB" id="A0AAP2DGU4"/>
<organism evidence="1 2">
    <name type="scientific">Chryseosolibacter histidini</name>
    <dbReference type="NCBI Taxonomy" id="2782349"/>
    <lineage>
        <taxon>Bacteria</taxon>
        <taxon>Pseudomonadati</taxon>
        <taxon>Bacteroidota</taxon>
        <taxon>Cytophagia</taxon>
        <taxon>Cytophagales</taxon>
        <taxon>Chryseotaleaceae</taxon>
        <taxon>Chryseosolibacter</taxon>
    </lineage>
</organism>
<reference evidence="1 2" key="1">
    <citation type="submission" date="2021-05" db="EMBL/GenBank/DDBJ databases">
        <title>A Polyphasic approach of four new species of the genus Ohtaekwangia: Ohtaekwangia histidinii sp. nov., Ohtaekwangia cretensis sp. nov., Ohtaekwangia indiensis sp. nov., Ohtaekwangia reichenbachii sp. nov. from diverse environment.</title>
        <authorList>
            <person name="Octaviana S."/>
        </authorList>
    </citation>
    <scope>NUCLEOTIDE SEQUENCE [LARGE SCALE GENOMIC DNA]</scope>
    <source>
        <strain evidence="1 2">PWU4</strain>
    </source>
</reference>
<name>A0AAP2DGU4_9BACT</name>
<protein>
    <submittedName>
        <fullName evidence="1">Uncharacterized protein</fullName>
    </submittedName>
</protein>
<dbReference type="PROSITE" id="PS51257">
    <property type="entry name" value="PROKAR_LIPOPROTEIN"/>
    <property type="match status" value="1"/>
</dbReference>
<dbReference type="Proteomes" id="UP001319200">
    <property type="component" value="Unassembled WGS sequence"/>
</dbReference>
<accession>A0AAP2DGU4</accession>
<sequence length="132" mass="14518">MCRLSIIIIILTAGSCGLKDVCSNEVIEETYSPNKALKAVIFSRDCGATTSASTQLSILKADKSLENENGNTFIVNDGQIEIEWRSSTELTVYIDILANTFERQDQVEGVRITYKSISGRPLNAQPVHPKNP</sequence>
<dbReference type="EMBL" id="JAHESF010000003">
    <property type="protein sequence ID" value="MBT1695985.1"/>
    <property type="molecule type" value="Genomic_DNA"/>
</dbReference>
<evidence type="ECO:0000313" key="2">
    <source>
        <dbReference type="Proteomes" id="UP001319200"/>
    </source>
</evidence>
<proteinExistence type="predicted"/>
<comment type="caution">
    <text evidence="1">The sequence shown here is derived from an EMBL/GenBank/DDBJ whole genome shotgun (WGS) entry which is preliminary data.</text>
</comment>
<dbReference type="RefSeq" id="WP_254160847.1">
    <property type="nucleotide sequence ID" value="NZ_JAHESF010000003.1"/>
</dbReference>
<gene>
    <name evidence="1" type="ORF">KK083_03795</name>
</gene>